<evidence type="ECO:0000313" key="3">
    <source>
        <dbReference type="EMBL" id="KAF2009402.1"/>
    </source>
</evidence>
<dbReference type="PANTHER" id="PTHR47332">
    <property type="entry name" value="SET DOMAIN-CONTAINING PROTEIN 5"/>
    <property type="match status" value="1"/>
</dbReference>
<dbReference type="Gene3D" id="2.170.270.10">
    <property type="entry name" value="SET domain"/>
    <property type="match status" value="1"/>
</dbReference>
<protein>
    <submittedName>
        <fullName evidence="3">SET domain-containing protein</fullName>
    </submittedName>
</protein>
<dbReference type="Pfam" id="PF00856">
    <property type="entry name" value="SET"/>
    <property type="match status" value="1"/>
</dbReference>
<evidence type="ECO:0000259" key="2">
    <source>
        <dbReference type="PROSITE" id="PS50280"/>
    </source>
</evidence>
<dbReference type="Gene3D" id="1.25.40.10">
    <property type="entry name" value="Tetratricopeptide repeat domain"/>
    <property type="match status" value="1"/>
</dbReference>
<dbReference type="InterPro" id="IPR046341">
    <property type="entry name" value="SET_dom_sf"/>
</dbReference>
<dbReference type="InterPro" id="IPR011990">
    <property type="entry name" value="TPR-like_helical_dom_sf"/>
</dbReference>
<organism evidence="3 4">
    <name type="scientific">Aaosphaeria arxii CBS 175.79</name>
    <dbReference type="NCBI Taxonomy" id="1450172"/>
    <lineage>
        <taxon>Eukaryota</taxon>
        <taxon>Fungi</taxon>
        <taxon>Dikarya</taxon>
        <taxon>Ascomycota</taxon>
        <taxon>Pezizomycotina</taxon>
        <taxon>Dothideomycetes</taxon>
        <taxon>Pleosporomycetidae</taxon>
        <taxon>Pleosporales</taxon>
        <taxon>Pleosporales incertae sedis</taxon>
        <taxon>Aaosphaeria</taxon>
    </lineage>
</organism>
<accession>A0A6A5X8X0</accession>
<dbReference type="SMART" id="SM00317">
    <property type="entry name" value="SET"/>
    <property type="match status" value="1"/>
</dbReference>
<dbReference type="SUPFAM" id="SSF82199">
    <property type="entry name" value="SET domain"/>
    <property type="match status" value="1"/>
</dbReference>
<dbReference type="OrthoDB" id="1028014at2759"/>
<dbReference type="PANTHER" id="PTHR47332:SF6">
    <property type="entry name" value="SET DOMAIN-CONTAINING PROTEIN"/>
    <property type="match status" value="1"/>
</dbReference>
<dbReference type="AlphaFoldDB" id="A0A6A5X8X0"/>
<dbReference type="RefSeq" id="XP_033377741.1">
    <property type="nucleotide sequence ID" value="XM_033534590.1"/>
</dbReference>
<dbReference type="CDD" id="cd20071">
    <property type="entry name" value="SET_SMYD"/>
    <property type="match status" value="1"/>
</dbReference>
<evidence type="ECO:0000256" key="1">
    <source>
        <dbReference type="SAM" id="SignalP"/>
    </source>
</evidence>
<feature type="signal peptide" evidence="1">
    <location>
        <begin position="1"/>
        <end position="22"/>
    </location>
</feature>
<feature type="chain" id="PRO_5025662317" evidence="1">
    <location>
        <begin position="23"/>
        <end position="449"/>
    </location>
</feature>
<keyword evidence="4" id="KW-1185">Reference proteome</keyword>
<dbReference type="Proteomes" id="UP000799778">
    <property type="component" value="Unassembled WGS sequence"/>
</dbReference>
<keyword evidence="1" id="KW-0732">Signal</keyword>
<sequence>MPATMMTMNWLVSLPLLTCAAASFGLDTAVDEQFLFKPLACPSGSISIDGECQLQSTIETELVQVNFTRTLEEASILAKETEDFKWTHWPECFENVNTTSPYCVFSSQEFASGRGIFLITNSKNAERILKKPAMAAPETLSRANLKRDLPFELREVPGKGRGLFATRVIQMGEQIFANTAIVLVDSDSGVLADEERKALIARGVDSLPEAANKDFWALLDHFDEDKGPEGRINTNAFDVTINGDSYYAVIPEVSMINHDCRPNTAYFWDQETLTHYVHATRTIFPGEELSDTYIDVEKPRKERMGRLKRSWGFDCACSTCSAERAFAAESDARISDIKEMVAKLEDWSLESEATPDMAEGLISLYIQERIHVNMATPYRLAATVYASYGNRELAMKYARLAVQHIMLEKGWRHPDLEEMMKMLKEPERTWSWGKRLGLKKSGCGCGHQH</sequence>
<reference evidence="3" key="1">
    <citation type="journal article" date="2020" name="Stud. Mycol.">
        <title>101 Dothideomycetes genomes: a test case for predicting lifestyles and emergence of pathogens.</title>
        <authorList>
            <person name="Haridas S."/>
            <person name="Albert R."/>
            <person name="Binder M."/>
            <person name="Bloem J."/>
            <person name="Labutti K."/>
            <person name="Salamov A."/>
            <person name="Andreopoulos B."/>
            <person name="Baker S."/>
            <person name="Barry K."/>
            <person name="Bills G."/>
            <person name="Bluhm B."/>
            <person name="Cannon C."/>
            <person name="Castanera R."/>
            <person name="Culley D."/>
            <person name="Daum C."/>
            <person name="Ezra D."/>
            <person name="Gonzalez J."/>
            <person name="Henrissat B."/>
            <person name="Kuo A."/>
            <person name="Liang C."/>
            <person name="Lipzen A."/>
            <person name="Lutzoni F."/>
            <person name="Magnuson J."/>
            <person name="Mondo S."/>
            <person name="Nolan M."/>
            <person name="Ohm R."/>
            <person name="Pangilinan J."/>
            <person name="Park H.-J."/>
            <person name="Ramirez L."/>
            <person name="Alfaro M."/>
            <person name="Sun H."/>
            <person name="Tritt A."/>
            <person name="Yoshinaga Y."/>
            <person name="Zwiers L.-H."/>
            <person name="Turgeon B."/>
            <person name="Goodwin S."/>
            <person name="Spatafora J."/>
            <person name="Crous P."/>
            <person name="Grigoriev I."/>
        </authorList>
    </citation>
    <scope>NUCLEOTIDE SEQUENCE</scope>
    <source>
        <strain evidence="3">CBS 175.79</strain>
    </source>
</reference>
<proteinExistence type="predicted"/>
<dbReference type="GeneID" id="54291987"/>
<dbReference type="EMBL" id="ML978078">
    <property type="protein sequence ID" value="KAF2009402.1"/>
    <property type="molecule type" value="Genomic_DNA"/>
</dbReference>
<dbReference type="PROSITE" id="PS50280">
    <property type="entry name" value="SET"/>
    <property type="match status" value="1"/>
</dbReference>
<gene>
    <name evidence="3" type="ORF">BU24DRAFT_74607</name>
</gene>
<evidence type="ECO:0000313" key="4">
    <source>
        <dbReference type="Proteomes" id="UP000799778"/>
    </source>
</evidence>
<name>A0A6A5X8X0_9PLEO</name>
<dbReference type="InterPro" id="IPR053185">
    <property type="entry name" value="SET_domain_protein"/>
</dbReference>
<dbReference type="InterPro" id="IPR001214">
    <property type="entry name" value="SET_dom"/>
</dbReference>
<feature type="domain" description="SET" evidence="2">
    <location>
        <begin position="149"/>
        <end position="294"/>
    </location>
</feature>